<dbReference type="SUPFAM" id="SSF55424">
    <property type="entry name" value="FAD/NAD-linked reductases, dimerisation (C-terminal) domain"/>
    <property type="match status" value="1"/>
</dbReference>
<dbReference type="Gene3D" id="3.30.110.40">
    <property type="entry name" value="TusA-like domain"/>
    <property type="match status" value="1"/>
</dbReference>
<dbReference type="SUPFAM" id="SSF52821">
    <property type="entry name" value="Rhodanese/Cell cycle control phosphatase"/>
    <property type="match status" value="1"/>
</dbReference>
<gene>
    <name evidence="8" type="ORF">C0674_12760</name>
</gene>
<dbReference type="SUPFAM" id="SSF51905">
    <property type="entry name" value="FAD/NAD(P)-binding domain"/>
    <property type="match status" value="2"/>
</dbReference>
<name>A0ABX5Q9V8_9BACL</name>
<dbReference type="InterPro" id="IPR023753">
    <property type="entry name" value="FAD/NAD-binding_dom"/>
</dbReference>
<keyword evidence="9" id="KW-1185">Reference proteome</keyword>
<evidence type="ECO:0000256" key="3">
    <source>
        <dbReference type="ARBA" id="ARBA00022630"/>
    </source>
</evidence>
<sequence>MANATTQIHESGGPIVKQRIIIVGGVAGGASVATRLRRLSEENEIVMYEKGAYISFANCGLPYYVGGTIREKDALLVESVENMVKEFNVDVHNNTEVIDIEPEKHIITVKDVLNGEISTDHYDRLILSTGAKPIVPKIPGLDEADHVFSVRNIPDVARIKNYIDSDNVRKAVVIGGGFIGLEMTENLVELGLAVTLVEASPQVMAPLDFEMAQFVHEQIEMHGVTLILNDGVAQFSNNGRTLVLSSGEEIDTDLTVMAIGILPDSALAQKAGVKTGIKSAIVVNEHFETSVPDIFAIGDVIEVTDFVTGMPTLIPLAGPANRQGRFLADYLNGLEAKNPPVQGTAVAKVFALTVATTGKNERLLKQAGVVCHVVHLHPNSHAGYYPGAAPIELKVIYDDQGKILGAQAIGTEGADKRIDMISAVMRLNGSVEDLQLIEVAYAPPYASAKDPVNYAGYLAADQRQGLVKTIEWHEVDALIGKQAYFLDVRESFELAAGKISGSHHIPRGELRGRIEELPKDQPIYVYCSVGLRGYNAARILALNGFDVYNLDGGLKTYEQAKYETGHMKVQPRTADQGESFSTMVQHGTQAAKIVVDACGLQCPGPILKVKQSMEKLNEGDVLKVQASDFGFHKDIVAWADATGNQLLKNNIVGNKVVATLMKGAKDSHDDAQQTLQTASNNGGATTMVVFDGDLDKAIATFIIATGAAAMGKPVTLFFTFWGLNIIKRQAHAKISKSGTDKLFGMMLPKNADHLPLSRMNMAGMGPKMIKKVMADKNVDSLAVMIERAKQLGVKMVACTMSMELMGVAREEIIDGVEFGGVASYLGEAAKSNVNLFI</sequence>
<keyword evidence="4" id="KW-0274">FAD</keyword>
<reference evidence="8 9" key="1">
    <citation type="submission" date="2018-01" db="EMBL/GenBank/DDBJ databases">
        <title>Complete genome sequencing of Sporolactobacillus terrae DLG3.</title>
        <authorList>
            <person name="Nam Y.-D."/>
            <person name="Kang J."/>
            <person name="Chung W.-H."/>
        </authorList>
    </citation>
    <scope>NUCLEOTIDE SEQUENCE [LARGE SCALE GENOMIC DNA]</scope>
    <source>
        <strain evidence="8 9">DLG3</strain>
    </source>
</reference>
<dbReference type="InterPro" id="IPR050260">
    <property type="entry name" value="FAD-bd_OxRdtase"/>
</dbReference>
<dbReference type="InterPro" id="IPR027396">
    <property type="entry name" value="DsrEFH-like"/>
</dbReference>
<dbReference type="InterPro" id="IPR032836">
    <property type="entry name" value="DsrE2-like"/>
</dbReference>
<evidence type="ECO:0000256" key="1">
    <source>
        <dbReference type="ARBA" id="ARBA00001974"/>
    </source>
</evidence>
<dbReference type="Pfam" id="PF01206">
    <property type="entry name" value="TusA"/>
    <property type="match status" value="1"/>
</dbReference>
<dbReference type="PROSITE" id="PS01148">
    <property type="entry name" value="UPF0033"/>
    <property type="match status" value="1"/>
</dbReference>
<organism evidence="8 9">
    <name type="scientific">Sporolactobacillus terrae</name>
    <dbReference type="NCBI Taxonomy" id="269673"/>
    <lineage>
        <taxon>Bacteria</taxon>
        <taxon>Bacillati</taxon>
        <taxon>Bacillota</taxon>
        <taxon>Bacilli</taxon>
        <taxon>Bacillales</taxon>
        <taxon>Sporolactobacillaceae</taxon>
        <taxon>Sporolactobacillus</taxon>
    </lineage>
</organism>
<dbReference type="InterPro" id="IPR016156">
    <property type="entry name" value="FAD/NAD-linked_Rdtase_dimer_sf"/>
</dbReference>
<evidence type="ECO:0000256" key="5">
    <source>
        <dbReference type="ARBA" id="ARBA00023002"/>
    </source>
</evidence>
<dbReference type="InterPro" id="IPR036873">
    <property type="entry name" value="Rhodanese-like_dom_sf"/>
</dbReference>
<dbReference type="PROSITE" id="PS50206">
    <property type="entry name" value="RHODANESE_3"/>
    <property type="match status" value="1"/>
</dbReference>
<dbReference type="Gene3D" id="3.50.50.60">
    <property type="entry name" value="FAD/NAD(P)-binding domain"/>
    <property type="match status" value="2"/>
</dbReference>
<dbReference type="SUPFAM" id="SSF75169">
    <property type="entry name" value="DsrEFH-like"/>
    <property type="match status" value="1"/>
</dbReference>
<dbReference type="Pfam" id="PF07992">
    <property type="entry name" value="Pyr_redox_2"/>
    <property type="match status" value="1"/>
</dbReference>
<dbReference type="SMART" id="SM00450">
    <property type="entry name" value="RHOD"/>
    <property type="match status" value="1"/>
</dbReference>
<dbReference type="EMBL" id="CP025688">
    <property type="protein sequence ID" value="QAA23399.1"/>
    <property type="molecule type" value="Genomic_DNA"/>
</dbReference>
<dbReference type="InterPro" id="IPR001763">
    <property type="entry name" value="Rhodanese-like_dom"/>
</dbReference>
<accession>A0ABX5Q9V8</accession>
<dbReference type="Proteomes" id="UP000285882">
    <property type="component" value="Chromosome"/>
</dbReference>
<dbReference type="PANTHER" id="PTHR43429:SF1">
    <property type="entry name" value="NAD(P)H SULFUR OXIDOREDUCTASE (COA-DEPENDENT)"/>
    <property type="match status" value="1"/>
</dbReference>
<dbReference type="Gene3D" id="3.40.250.10">
    <property type="entry name" value="Rhodanese-like domain"/>
    <property type="match status" value="1"/>
</dbReference>
<dbReference type="Pfam" id="PF02852">
    <property type="entry name" value="Pyr_redox_dim"/>
    <property type="match status" value="1"/>
</dbReference>
<feature type="domain" description="Rhodanese" evidence="7">
    <location>
        <begin position="479"/>
        <end position="566"/>
    </location>
</feature>
<dbReference type="PRINTS" id="PR00368">
    <property type="entry name" value="FADPNR"/>
</dbReference>
<dbReference type="PANTHER" id="PTHR43429">
    <property type="entry name" value="PYRIDINE NUCLEOTIDE-DISULFIDE OXIDOREDUCTASE DOMAIN-CONTAINING"/>
    <property type="match status" value="1"/>
</dbReference>
<evidence type="ECO:0000259" key="7">
    <source>
        <dbReference type="PROSITE" id="PS50206"/>
    </source>
</evidence>
<dbReference type="CDD" id="cd01524">
    <property type="entry name" value="RHOD_Pyr_redox"/>
    <property type="match status" value="1"/>
</dbReference>
<dbReference type="Gene3D" id="3.40.1260.10">
    <property type="entry name" value="DsrEFH-like"/>
    <property type="match status" value="1"/>
</dbReference>
<dbReference type="SUPFAM" id="SSF64307">
    <property type="entry name" value="SirA-like"/>
    <property type="match status" value="1"/>
</dbReference>
<proteinExistence type="inferred from homology"/>
<evidence type="ECO:0000313" key="8">
    <source>
        <dbReference type="EMBL" id="QAA23399.1"/>
    </source>
</evidence>
<evidence type="ECO:0000256" key="6">
    <source>
        <dbReference type="ARBA" id="ARBA00023284"/>
    </source>
</evidence>
<evidence type="ECO:0000256" key="2">
    <source>
        <dbReference type="ARBA" id="ARBA00009130"/>
    </source>
</evidence>
<evidence type="ECO:0000313" key="9">
    <source>
        <dbReference type="Proteomes" id="UP000285882"/>
    </source>
</evidence>
<keyword evidence="3" id="KW-0285">Flavoprotein</keyword>
<keyword evidence="5" id="KW-0560">Oxidoreductase</keyword>
<keyword evidence="6" id="KW-0676">Redox-active center</keyword>
<dbReference type="InterPro" id="IPR036188">
    <property type="entry name" value="FAD/NAD-bd_sf"/>
</dbReference>
<dbReference type="InterPro" id="IPR001455">
    <property type="entry name" value="TusA-like"/>
</dbReference>
<dbReference type="Pfam" id="PF00581">
    <property type="entry name" value="Rhodanese"/>
    <property type="match status" value="1"/>
</dbReference>
<dbReference type="Pfam" id="PF13686">
    <property type="entry name" value="DrsE_2"/>
    <property type="match status" value="1"/>
</dbReference>
<dbReference type="InterPro" id="IPR036868">
    <property type="entry name" value="TusA-like_sf"/>
</dbReference>
<dbReference type="PRINTS" id="PR00411">
    <property type="entry name" value="PNDRDTASEI"/>
</dbReference>
<comment type="similarity">
    <text evidence="2">Belongs to the class-III pyridine nucleotide-disulfide oxidoreductase family.</text>
</comment>
<comment type="cofactor">
    <cofactor evidence="1">
        <name>FAD</name>
        <dbReference type="ChEBI" id="CHEBI:57692"/>
    </cofactor>
</comment>
<dbReference type="InterPro" id="IPR004099">
    <property type="entry name" value="Pyr_nucl-diS_OxRdtase_dimer"/>
</dbReference>
<evidence type="ECO:0000256" key="4">
    <source>
        <dbReference type="ARBA" id="ARBA00022827"/>
    </source>
</evidence>
<protein>
    <submittedName>
        <fullName evidence="8">Pyridine nucleotide-disulfide oxidoreductase</fullName>
    </submittedName>
</protein>